<keyword evidence="8" id="KW-1185">Reference proteome</keyword>
<organism evidence="7 8">
    <name type="scientific">Pseudoclavibacter chungangensis</name>
    <dbReference type="NCBI Taxonomy" id="587635"/>
    <lineage>
        <taxon>Bacteria</taxon>
        <taxon>Bacillati</taxon>
        <taxon>Actinomycetota</taxon>
        <taxon>Actinomycetes</taxon>
        <taxon>Micrococcales</taxon>
        <taxon>Microbacteriaceae</taxon>
        <taxon>Pseudoclavibacter</taxon>
    </lineage>
</organism>
<evidence type="ECO:0000313" key="7">
    <source>
        <dbReference type="EMBL" id="KAB1662198.1"/>
    </source>
</evidence>
<evidence type="ECO:0000313" key="8">
    <source>
        <dbReference type="Proteomes" id="UP000467240"/>
    </source>
</evidence>
<keyword evidence="3" id="KW-0238">DNA-binding</keyword>
<proteinExistence type="inferred from homology"/>
<evidence type="ECO:0000256" key="2">
    <source>
        <dbReference type="ARBA" id="ARBA00023015"/>
    </source>
</evidence>
<protein>
    <submittedName>
        <fullName evidence="7">LysR family transcriptional regulator</fullName>
    </submittedName>
</protein>
<dbReference type="GO" id="GO:0003700">
    <property type="term" value="F:DNA-binding transcription factor activity"/>
    <property type="evidence" value="ECO:0007669"/>
    <property type="project" value="InterPro"/>
</dbReference>
<dbReference type="OrthoDB" id="4131546at2"/>
<dbReference type="SUPFAM" id="SSF53850">
    <property type="entry name" value="Periplasmic binding protein-like II"/>
    <property type="match status" value="1"/>
</dbReference>
<dbReference type="RefSeq" id="WP_158039131.1">
    <property type="nucleotide sequence ID" value="NZ_JACCFV010000001.1"/>
</dbReference>
<evidence type="ECO:0000259" key="6">
    <source>
        <dbReference type="PROSITE" id="PS50931"/>
    </source>
</evidence>
<dbReference type="SUPFAM" id="SSF46785">
    <property type="entry name" value="Winged helix' DNA-binding domain"/>
    <property type="match status" value="1"/>
</dbReference>
<dbReference type="PROSITE" id="PS50931">
    <property type="entry name" value="HTH_LYSR"/>
    <property type="match status" value="1"/>
</dbReference>
<dbReference type="Proteomes" id="UP000467240">
    <property type="component" value="Unassembled WGS sequence"/>
</dbReference>
<dbReference type="AlphaFoldDB" id="A0A7J5C353"/>
<dbReference type="GO" id="GO:0000976">
    <property type="term" value="F:transcription cis-regulatory region binding"/>
    <property type="evidence" value="ECO:0007669"/>
    <property type="project" value="TreeGrafter"/>
</dbReference>
<dbReference type="PANTHER" id="PTHR30126">
    <property type="entry name" value="HTH-TYPE TRANSCRIPTIONAL REGULATOR"/>
    <property type="match status" value="1"/>
</dbReference>
<keyword evidence="4" id="KW-0804">Transcription</keyword>
<feature type="coiled-coil region" evidence="5">
    <location>
        <begin position="62"/>
        <end position="89"/>
    </location>
</feature>
<dbReference type="InterPro" id="IPR000847">
    <property type="entry name" value="LysR_HTH_N"/>
</dbReference>
<gene>
    <name evidence="7" type="ORF">F8O01_01675</name>
</gene>
<comment type="similarity">
    <text evidence="1">Belongs to the LysR transcriptional regulatory family.</text>
</comment>
<accession>A0A7J5C353</accession>
<dbReference type="InterPro" id="IPR005119">
    <property type="entry name" value="LysR_subst-bd"/>
</dbReference>
<reference evidence="7 8" key="1">
    <citation type="submission" date="2019-09" db="EMBL/GenBank/DDBJ databases">
        <title>Phylogeny of genus Pseudoclavibacter and closely related genus.</title>
        <authorList>
            <person name="Li Y."/>
        </authorList>
    </citation>
    <scope>NUCLEOTIDE SEQUENCE [LARGE SCALE GENOMIC DNA]</scope>
    <source>
        <strain evidence="7 8">DSM 23821</strain>
    </source>
</reference>
<dbReference type="Gene3D" id="1.10.10.10">
    <property type="entry name" value="Winged helix-like DNA-binding domain superfamily/Winged helix DNA-binding domain"/>
    <property type="match status" value="1"/>
</dbReference>
<name>A0A7J5C353_9MICO</name>
<dbReference type="InterPro" id="IPR036388">
    <property type="entry name" value="WH-like_DNA-bd_sf"/>
</dbReference>
<keyword evidence="2" id="KW-0805">Transcription regulation</keyword>
<keyword evidence="5" id="KW-0175">Coiled coil</keyword>
<dbReference type="Pfam" id="PF00126">
    <property type="entry name" value="HTH_1"/>
    <property type="match status" value="1"/>
</dbReference>
<evidence type="ECO:0000256" key="3">
    <source>
        <dbReference type="ARBA" id="ARBA00023125"/>
    </source>
</evidence>
<dbReference type="InterPro" id="IPR036390">
    <property type="entry name" value="WH_DNA-bd_sf"/>
</dbReference>
<sequence length="299" mass="33022">MLDVRRLALLRELDARGSLAEVSRALGISSSAITQQLGKPEAEAGLQLLEPVGRTVQLTPAAKLLARRADEIAEVLERAEAELEHRRSRVQGVVRFAAFSTFALRYLPEVLRRTAASHPDVVVEFTQVEPFEELAAVAGRRADIAVTDEYPRIPRRVEGGMTRIRLLEDPLAVYTPGPVDSIEALQELQWVLEPEGSDACTWAHRVCREAGFEPRLRFESPDLRVHHALVAAGEAAAFLPSMVFSGPWASLAEPAHRFAWPIEDDGELHRDVYAVTRRGGELRPAVGAVLQHLRDVTGD</sequence>
<dbReference type="EMBL" id="WBJZ01000002">
    <property type="protein sequence ID" value="KAB1662198.1"/>
    <property type="molecule type" value="Genomic_DNA"/>
</dbReference>
<comment type="caution">
    <text evidence="7">The sequence shown here is derived from an EMBL/GenBank/DDBJ whole genome shotgun (WGS) entry which is preliminary data.</text>
</comment>
<dbReference type="PANTHER" id="PTHR30126:SF97">
    <property type="entry name" value="HTH-TYPE TRANSCRIPTIONAL REGULATOR ABGR"/>
    <property type="match status" value="1"/>
</dbReference>
<feature type="domain" description="HTH lysR-type" evidence="6">
    <location>
        <begin position="2"/>
        <end position="59"/>
    </location>
</feature>
<evidence type="ECO:0000256" key="4">
    <source>
        <dbReference type="ARBA" id="ARBA00023163"/>
    </source>
</evidence>
<dbReference type="Pfam" id="PF03466">
    <property type="entry name" value="LysR_substrate"/>
    <property type="match status" value="1"/>
</dbReference>
<dbReference type="Gene3D" id="3.40.190.10">
    <property type="entry name" value="Periplasmic binding protein-like II"/>
    <property type="match status" value="2"/>
</dbReference>
<evidence type="ECO:0000256" key="5">
    <source>
        <dbReference type="SAM" id="Coils"/>
    </source>
</evidence>
<evidence type="ECO:0000256" key="1">
    <source>
        <dbReference type="ARBA" id="ARBA00009437"/>
    </source>
</evidence>